<keyword evidence="2" id="KW-1185">Reference proteome</keyword>
<accession>A0A0H4TJJ0</accession>
<name>A0A0H4TJJ0_9CAUD</name>
<reference evidence="1 2" key="1">
    <citation type="journal article" date="2015" name="Genome Announc.">
        <title>Complete Genome Sequence of Klebsiella pneumoniae Carbapenemase-Producing K. pneumoniae Siphophage Sushi.</title>
        <authorList>
            <person name="Nguyen D.T."/>
            <person name="Lessor L.E."/>
            <person name="Cahill J.L."/>
            <person name="Rasche E.S."/>
            <person name="Kuty Everett G.F."/>
        </authorList>
    </citation>
    <scope>NUCLEOTIDE SEQUENCE [LARGE SCALE GENOMIC DNA]</scope>
</reference>
<dbReference type="RefSeq" id="YP_009196728.1">
    <property type="nucleotide sequence ID" value="NC_028774.1"/>
</dbReference>
<evidence type="ECO:0000313" key="2">
    <source>
        <dbReference type="Proteomes" id="UP000203916"/>
    </source>
</evidence>
<dbReference type="EMBL" id="KT001920">
    <property type="protein sequence ID" value="AKQ07547.1"/>
    <property type="molecule type" value="Genomic_DNA"/>
</dbReference>
<dbReference type="OrthoDB" id="20774at10239"/>
<evidence type="ECO:0000313" key="1">
    <source>
        <dbReference type="EMBL" id="AKQ07547.1"/>
    </source>
</evidence>
<dbReference type="Proteomes" id="UP000203916">
    <property type="component" value="Segment"/>
</dbReference>
<gene>
    <name evidence="1" type="ORF">CPT_Sushi76</name>
</gene>
<dbReference type="KEGG" id="vg:26623943"/>
<protein>
    <submittedName>
        <fullName evidence="1">Uncharacterized protein</fullName>
    </submittedName>
</protein>
<organism evidence="1 2">
    <name type="scientific">Klebsiella phage Sushi</name>
    <dbReference type="NCBI Taxonomy" id="1675609"/>
    <lineage>
        <taxon>Viruses</taxon>
        <taxon>Duplodnaviria</taxon>
        <taxon>Heunggongvirae</taxon>
        <taxon>Uroviricota</taxon>
        <taxon>Caudoviricetes</taxon>
        <taxon>Drexlerviridae</taxon>
        <taxon>Webervirus</taxon>
        <taxon>Webervirus sushi</taxon>
    </lineage>
</organism>
<sequence length="87" mass="9934">MLTLIIAFLMLFIGYHVGAAHLVERLSKRVHEGTFAAMFYNKKTARWEKVGDPGGVAKRIAFSPLPYVDCEPFVKLQKTLNRRNKLI</sequence>
<proteinExistence type="predicted"/>
<dbReference type="GeneID" id="26623943"/>